<dbReference type="Pfam" id="PF03703">
    <property type="entry name" value="bPH_2"/>
    <property type="match status" value="2"/>
</dbReference>
<gene>
    <name evidence="3" type="ORF">E4031_04555</name>
</gene>
<dbReference type="InterPro" id="IPR014529">
    <property type="entry name" value="UCP026631"/>
</dbReference>
<sequence>MSNKQHFHPMALLVRFVQLAKRWLFLLIIVYINLRNSSYFLLIIGIFISVLVFVTIMDYVFSYYQVTDEHLVVYHGIFNKKETIIPYNRIQTLKQRQWFFFKPFELIQVSIETAGGDTEKAEANFPVIKEEILHLIEHYRQCDQNSYLNSDVREADQESKQFSSFSKDNSEAYSISNQEIFVFSLTDLGMIPAIFTVFFFLQEYLPKKWFDQLSQRSIELFQAGWLLAIVFILFALVLIGIVSIVRNMTKYYRFSASRTAQTLMIERGLFERKHQTIPLAKIQGIKIKQQLMRKVFGLASVELTLAGGQSSDDTDTDSHTLYLLPIIQERDVFTILNQLLPEWQFEKPMIQFVGRQQMWYFLRWKLLIVLCISAIISYFSLWVGSLVGSFLLLMTLTNASLGAYYQGYALQSSKRLCVQTFRFFTKTQIFIEQDKVQAFSQKTSKWLVKKQIGHVSMWLKSTLINEEIRLKYLNDDDSSRLKLFYREKE</sequence>
<dbReference type="PANTHER" id="PTHR34473">
    <property type="entry name" value="UPF0699 TRANSMEMBRANE PROTEIN YDBS"/>
    <property type="match status" value="1"/>
</dbReference>
<name>A0AAJ5JLY8_9ENTE</name>
<keyword evidence="1" id="KW-1133">Transmembrane helix</keyword>
<comment type="caution">
    <text evidence="3">The sequence shown here is derived from an EMBL/GenBank/DDBJ whole genome shotgun (WGS) entry which is preliminary data.</text>
</comment>
<evidence type="ECO:0000313" key="4">
    <source>
        <dbReference type="Proteomes" id="UP000297725"/>
    </source>
</evidence>
<feature type="domain" description="YdbS-like PH" evidence="2">
    <location>
        <begin position="251"/>
        <end position="337"/>
    </location>
</feature>
<feature type="domain" description="YdbS-like PH" evidence="2">
    <location>
        <begin position="64"/>
        <end position="124"/>
    </location>
</feature>
<proteinExistence type="predicted"/>
<dbReference type="PANTHER" id="PTHR34473:SF2">
    <property type="entry name" value="UPF0699 TRANSMEMBRANE PROTEIN YDBT"/>
    <property type="match status" value="1"/>
</dbReference>
<evidence type="ECO:0000313" key="3">
    <source>
        <dbReference type="EMBL" id="TFZ41940.1"/>
    </source>
</evidence>
<feature type="transmembrane region" description="Helical" evidence="1">
    <location>
        <begin position="221"/>
        <end position="245"/>
    </location>
</feature>
<reference evidence="3 4" key="1">
    <citation type="submission" date="2019-03" db="EMBL/GenBank/DDBJ databases">
        <title>Vagococcus sp. was isolated fron gut of Carduelis flavirostris.</title>
        <authorList>
            <person name="Ge Y."/>
        </authorList>
    </citation>
    <scope>NUCLEOTIDE SEQUENCE [LARGE SCALE GENOMIC DNA]</scope>
    <source>
        <strain evidence="3 4">CF-210</strain>
    </source>
</reference>
<feature type="transmembrane region" description="Helical" evidence="1">
    <location>
        <begin position="12"/>
        <end position="32"/>
    </location>
</feature>
<feature type="transmembrane region" description="Helical" evidence="1">
    <location>
        <begin position="364"/>
        <end position="381"/>
    </location>
</feature>
<feature type="transmembrane region" description="Helical" evidence="1">
    <location>
        <begin position="38"/>
        <end position="61"/>
    </location>
</feature>
<accession>A0AAJ5JLY8</accession>
<protein>
    <recommendedName>
        <fullName evidence="2">YdbS-like PH domain-containing protein</fullName>
    </recommendedName>
</protein>
<dbReference type="InterPro" id="IPR005182">
    <property type="entry name" value="YdbS-like_PH"/>
</dbReference>
<evidence type="ECO:0000259" key="2">
    <source>
        <dbReference type="Pfam" id="PF03703"/>
    </source>
</evidence>
<keyword evidence="1" id="KW-0812">Transmembrane</keyword>
<dbReference type="RefSeq" id="WP_135254257.1">
    <property type="nucleotide sequence ID" value="NZ_SRHU01000017.1"/>
</dbReference>
<keyword evidence="1" id="KW-0472">Membrane</keyword>
<feature type="transmembrane region" description="Helical" evidence="1">
    <location>
        <begin position="180"/>
        <end position="201"/>
    </location>
</feature>
<evidence type="ECO:0000256" key="1">
    <source>
        <dbReference type="SAM" id="Phobius"/>
    </source>
</evidence>
<feature type="transmembrane region" description="Helical" evidence="1">
    <location>
        <begin position="387"/>
        <end position="405"/>
    </location>
</feature>
<dbReference type="PIRSF" id="PIRSF026631">
    <property type="entry name" value="UCP026631"/>
    <property type="match status" value="1"/>
</dbReference>
<organism evidence="3 4">
    <name type="scientific">Vagococcus xieshaowenii</name>
    <dbReference type="NCBI Taxonomy" id="2562451"/>
    <lineage>
        <taxon>Bacteria</taxon>
        <taxon>Bacillati</taxon>
        <taxon>Bacillota</taxon>
        <taxon>Bacilli</taxon>
        <taxon>Lactobacillales</taxon>
        <taxon>Enterococcaceae</taxon>
        <taxon>Vagococcus</taxon>
    </lineage>
</organism>
<dbReference type="EMBL" id="SRHU01000017">
    <property type="protein sequence ID" value="TFZ41940.1"/>
    <property type="molecule type" value="Genomic_DNA"/>
</dbReference>
<dbReference type="Proteomes" id="UP000297725">
    <property type="component" value="Unassembled WGS sequence"/>
</dbReference>
<dbReference type="AlphaFoldDB" id="A0AAJ5JLY8"/>